<dbReference type="PANTHER" id="PTHR45953">
    <property type="entry name" value="IDURONATE 2-SULFATASE"/>
    <property type="match status" value="1"/>
</dbReference>
<protein>
    <submittedName>
        <fullName evidence="8">Sulfatase</fullName>
    </submittedName>
</protein>
<evidence type="ECO:0000259" key="7">
    <source>
        <dbReference type="Pfam" id="PF00884"/>
    </source>
</evidence>
<dbReference type="Gene3D" id="3.40.720.10">
    <property type="entry name" value="Alkaline Phosphatase, subunit A"/>
    <property type="match status" value="1"/>
</dbReference>
<evidence type="ECO:0000313" key="9">
    <source>
        <dbReference type="Proteomes" id="UP000323930"/>
    </source>
</evidence>
<dbReference type="CDD" id="cd16030">
    <property type="entry name" value="iduronate-2-sulfatase"/>
    <property type="match status" value="1"/>
</dbReference>
<proteinExistence type="inferred from homology"/>
<comment type="cofactor">
    <cofactor evidence="1">
        <name>Ca(2+)</name>
        <dbReference type="ChEBI" id="CHEBI:29108"/>
    </cofactor>
</comment>
<name>A0A5D0HYT3_9FLAO</name>
<reference evidence="8 9" key="1">
    <citation type="submission" date="2019-08" db="EMBL/GenBank/DDBJ databases">
        <title>Seonamhaeicola sediminis sp. nov., isolated from marine sediment.</title>
        <authorList>
            <person name="Cao W.R."/>
        </authorList>
    </citation>
    <scope>NUCLEOTIDE SEQUENCE [LARGE SCALE GENOMIC DNA]</scope>
    <source>
        <strain evidence="8 9">B011</strain>
    </source>
</reference>
<dbReference type="GO" id="GO:0005737">
    <property type="term" value="C:cytoplasm"/>
    <property type="evidence" value="ECO:0007669"/>
    <property type="project" value="TreeGrafter"/>
</dbReference>
<dbReference type="InterPro" id="IPR000917">
    <property type="entry name" value="Sulfatase_N"/>
</dbReference>
<sequence length="481" mass="54469">MHLKRRLVVLGIVSIVFLTTYGQKVNQPNILFISIDDLRTELGAYGNSQLITPNLDALASQGRLFNNHFVQVPTCGPSRACMLTGQNLKKVSDISHSHLAKQLTGKPESEYPETFVHHLKRNGYYTVGMGKISHNASGYYKGKLELPNSWDEFVYDPNNPWKQGLLHAYANGRTRGKGERQPYEFLNVKDEQYPDGMLANDAVKTLERLAKNDKPFFMAVGFFKPHLPFCAPKKYWDLYNHDDIKLSPNPDLPENVSNVFLHDSGEFFGQYEHPEKGGAGKRLSNAYAKNVRHAYYASVSYTDVQVGKVLNKLKDLGLDKNTIIIVWGDHGWHLGDHTIWGKHSSFERALKSTFLIKTPNIKKPGVSTDALVASVDIYPTICDLAGVKKPIGLDGQSMIPILENPKAKGKDIVHSYWRNIISMRDSRYRMAIFKKDGKEELMLFDHAKDPNETKNIAEEHPRQVQKFKKALNQIDKGFLTN</sequence>
<keyword evidence="4" id="KW-0732">Signal</keyword>
<dbReference type="AlphaFoldDB" id="A0A5D0HYT3"/>
<dbReference type="OrthoDB" id="9763552at2"/>
<evidence type="ECO:0000256" key="1">
    <source>
        <dbReference type="ARBA" id="ARBA00001913"/>
    </source>
</evidence>
<feature type="domain" description="Sulfatase N-terminal" evidence="7">
    <location>
        <begin position="28"/>
        <end position="387"/>
    </location>
</feature>
<evidence type="ECO:0000256" key="2">
    <source>
        <dbReference type="ARBA" id="ARBA00008779"/>
    </source>
</evidence>
<dbReference type="Proteomes" id="UP000323930">
    <property type="component" value="Unassembled WGS sequence"/>
</dbReference>
<dbReference type="InterPro" id="IPR035874">
    <property type="entry name" value="IDS"/>
</dbReference>
<dbReference type="PROSITE" id="PS00523">
    <property type="entry name" value="SULFATASE_1"/>
    <property type="match status" value="1"/>
</dbReference>
<organism evidence="8 9">
    <name type="scientific">Seonamhaeicola marinus</name>
    <dbReference type="NCBI Taxonomy" id="1912246"/>
    <lineage>
        <taxon>Bacteria</taxon>
        <taxon>Pseudomonadati</taxon>
        <taxon>Bacteroidota</taxon>
        <taxon>Flavobacteriia</taxon>
        <taxon>Flavobacteriales</taxon>
        <taxon>Flavobacteriaceae</taxon>
    </lineage>
</organism>
<keyword evidence="9" id="KW-1185">Reference proteome</keyword>
<evidence type="ECO:0000256" key="3">
    <source>
        <dbReference type="ARBA" id="ARBA00022723"/>
    </source>
</evidence>
<dbReference type="InterPro" id="IPR024607">
    <property type="entry name" value="Sulfatase_CS"/>
</dbReference>
<evidence type="ECO:0000256" key="5">
    <source>
        <dbReference type="ARBA" id="ARBA00022801"/>
    </source>
</evidence>
<dbReference type="RefSeq" id="WP_148543798.1">
    <property type="nucleotide sequence ID" value="NZ_VSDQ01000679.1"/>
</dbReference>
<evidence type="ECO:0000313" key="8">
    <source>
        <dbReference type="EMBL" id="TYA74652.1"/>
    </source>
</evidence>
<dbReference type="GO" id="GO:0004423">
    <property type="term" value="F:iduronate-2-sulfatase activity"/>
    <property type="evidence" value="ECO:0007669"/>
    <property type="project" value="InterPro"/>
</dbReference>
<keyword evidence="6" id="KW-0106">Calcium</keyword>
<keyword evidence="3" id="KW-0479">Metal-binding</keyword>
<evidence type="ECO:0000256" key="6">
    <source>
        <dbReference type="ARBA" id="ARBA00022837"/>
    </source>
</evidence>
<comment type="caution">
    <text evidence="8">The sequence shown here is derived from an EMBL/GenBank/DDBJ whole genome shotgun (WGS) entry which is preliminary data.</text>
</comment>
<evidence type="ECO:0000256" key="4">
    <source>
        <dbReference type="ARBA" id="ARBA00022729"/>
    </source>
</evidence>
<comment type="similarity">
    <text evidence="2">Belongs to the sulfatase family.</text>
</comment>
<gene>
    <name evidence="8" type="ORF">FUA24_15165</name>
</gene>
<dbReference type="EMBL" id="VSDQ01000679">
    <property type="protein sequence ID" value="TYA74652.1"/>
    <property type="molecule type" value="Genomic_DNA"/>
</dbReference>
<dbReference type="GO" id="GO:0046872">
    <property type="term" value="F:metal ion binding"/>
    <property type="evidence" value="ECO:0007669"/>
    <property type="project" value="UniProtKB-KW"/>
</dbReference>
<keyword evidence="5" id="KW-0378">Hydrolase</keyword>
<accession>A0A5D0HYT3</accession>
<dbReference type="SUPFAM" id="SSF53649">
    <property type="entry name" value="Alkaline phosphatase-like"/>
    <property type="match status" value="1"/>
</dbReference>
<dbReference type="InterPro" id="IPR017850">
    <property type="entry name" value="Alkaline_phosphatase_core_sf"/>
</dbReference>
<dbReference type="PANTHER" id="PTHR45953:SF1">
    <property type="entry name" value="IDURONATE 2-SULFATASE"/>
    <property type="match status" value="1"/>
</dbReference>
<dbReference type="Pfam" id="PF00884">
    <property type="entry name" value="Sulfatase"/>
    <property type="match status" value="1"/>
</dbReference>